<dbReference type="OrthoDB" id="9810782at2"/>
<feature type="domain" description="4Fe-4S Mo/W bis-MGD-type" evidence="8">
    <location>
        <begin position="3"/>
        <end position="59"/>
    </location>
</feature>
<keyword evidence="7" id="KW-0411">Iron-sulfur</keyword>
<dbReference type="PROSITE" id="PS00490">
    <property type="entry name" value="MOLYBDOPTERIN_PROK_2"/>
    <property type="match status" value="1"/>
</dbReference>
<dbReference type="InterPro" id="IPR041924">
    <property type="entry name" value="Formate_Dh-H_N"/>
</dbReference>
<dbReference type="InterPro" id="IPR006963">
    <property type="entry name" value="Mopterin_OxRdtase_4Fe-4S_dom"/>
</dbReference>
<dbReference type="Proteomes" id="UP000244906">
    <property type="component" value="Unassembled WGS sequence"/>
</dbReference>
<dbReference type="Pfam" id="PF04879">
    <property type="entry name" value="Molybdop_Fe4S4"/>
    <property type="match status" value="1"/>
</dbReference>
<reference evidence="9 10" key="1">
    <citation type="submission" date="2018-04" db="EMBL/GenBank/DDBJ databases">
        <title>Thalassorhabdus spongiae gen. nov., sp. nov., isolated from a marine sponge in South-West Iceland.</title>
        <authorList>
            <person name="Knobloch S."/>
            <person name="Daussin A."/>
            <person name="Johannsson R."/>
            <person name="Marteinsson V.T."/>
        </authorList>
    </citation>
    <scope>NUCLEOTIDE SEQUENCE [LARGE SCALE GENOMIC DNA]</scope>
    <source>
        <strain evidence="9 10">Hp12</strain>
    </source>
</reference>
<dbReference type="PROSITE" id="PS00551">
    <property type="entry name" value="MOLYBDOPTERIN_PROK_1"/>
    <property type="match status" value="1"/>
</dbReference>
<dbReference type="AlphaFoldDB" id="A0A2V1GSU5"/>
<dbReference type="SMART" id="SM00926">
    <property type="entry name" value="Molybdop_Fe4S4"/>
    <property type="match status" value="1"/>
</dbReference>
<dbReference type="SUPFAM" id="SSF50692">
    <property type="entry name" value="ADC-like"/>
    <property type="match status" value="1"/>
</dbReference>
<dbReference type="InterPro" id="IPR006478">
    <property type="entry name" value="Formate_DH_asu"/>
</dbReference>
<evidence type="ECO:0000256" key="4">
    <source>
        <dbReference type="ARBA" id="ARBA00022723"/>
    </source>
</evidence>
<name>A0A2V1GSU5_9GAMM</name>
<dbReference type="Gene3D" id="2.40.40.20">
    <property type="match status" value="1"/>
</dbReference>
<dbReference type="GO" id="GO:0043546">
    <property type="term" value="F:molybdopterin cofactor binding"/>
    <property type="evidence" value="ECO:0007669"/>
    <property type="project" value="InterPro"/>
</dbReference>
<dbReference type="Pfam" id="PF00384">
    <property type="entry name" value="Molybdopterin"/>
    <property type="match status" value="1"/>
</dbReference>
<dbReference type="NCBIfam" id="TIGR01591">
    <property type="entry name" value="Fdh-alpha"/>
    <property type="match status" value="1"/>
</dbReference>
<dbReference type="GO" id="GO:1990204">
    <property type="term" value="C:oxidoreductase complex"/>
    <property type="evidence" value="ECO:0007669"/>
    <property type="project" value="UniProtKB-ARBA"/>
</dbReference>
<dbReference type="GO" id="GO:0008863">
    <property type="term" value="F:formate dehydrogenase (NAD+) activity"/>
    <property type="evidence" value="ECO:0007669"/>
    <property type="project" value="InterPro"/>
</dbReference>
<dbReference type="GO" id="GO:0046872">
    <property type="term" value="F:metal ion binding"/>
    <property type="evidence" value="ECO:0007669"/>
    <property type="project" value="UniProtKB-KW"/>
</dbReference>
<keyword evidence="4" id="KW-0479">Metal-binding</keyword>
<dbReference type="GO" id="GO:0022904">
    <property type="term" value="P:respiratory electron transport chain"/>
    <property type="evidence" value="ECO:0007669"/>
    <property type="project" value="TreeGrafter"/>
</dbReference>
<dbReference type="Pfam" id="PF01568">
    <property type="entry name" value="Molydop_binding"/>
    <property type="match status" value="1"/>
</dbReference>
<dbReference type="InterPro" id="IPR006657">
    <property type="entry name" value="MoPterin_dinucl-bd_dom"/>
</dbReference>
<dbReference type="FunFam" id="3.40.228.10:FF:000002">
    <property type="entry name" value="Formate dehydrogenase subunit alpha"/>
    <property type="match status" value="1"/>
</dbReference>
<dbReference type="GO" id="GO:0051539">
    <property type="term" value="F:4 iron, 4 sulfur cluster binding"/>
    <property type="evidence" value="ECO:0007669"/>
    <property type="project" value="UniProtKB-KW"/>
</dbReference>
<gene>
    <name evidence="9" type="ORF">DC094_18290</name>
</gene>
<dbReference type="SUPFAM" id="SSF53706">
    <property type="entry name" value="Formate dehydrogenase/DMSO reductase, domains 1-3"/>
    <property type="match status" value="1"/>
</dbReference>
<keyword evidence="6" id="KW-0408">Iron</keyword>
<comment type="caution">
    <text evidence="9">The sequence shown here is derived from an EMBL/GenBank/DDBJ whole genome shotgun (WGS) entry which is preliminary data.</text>
</comment>
<keyword evidence="5" id="KW-0560">Oxidoreductase</keyword>
<evidence type="ECO:0000256" key="7">
    <source>
        <dbReference type="ARBA" id="ARBA00023014"/>
    </source>
</evidence>
<evidence type="ECO:0000256" key="1">
    <source>
        <dbReference type="ARBA" id="ARBA00001942"/>
    </source>
</evidence>
<keyword evidence="2" id="KW-0004">4Fe-4S</keyword>
<dbReference type="InterPro" id="IPR027467">
    <property type="entry name" value="MopterinOxRdtase_cofactor_BS"/>
</dbReference>
<organism evidence="9 10">
    <name type="scientific">Pelagibaculum spongiae</name>
    <dbReference type="NCBI Taxonomy" id="2080658"/>
    <lineage>
        <taxon>Bacteria</taxon>
        <taxon>Pseudomonadati</taxon>
        <taxon>Pseudomonadota</taxon>
        <taxon>Gammaproteobacteria</taxon>
        <taxon>Oceanospirillales</taxon>
        <taxon>Pelagibaculum</taxon>
    </lineage>
</organism>
<dbReference type="CDD" id="cd02753">
    <property type="entry name" value="MopB_Formate-Dh-H"/>
    <property type="match status" value="1"/>
</dbReference>
<dbReference type="InterPro" id="IPR050123">
    <property type="entry name" value="Prok_molybdopt-oxidoreductase"/>
</dbReference>
<comment type="cofactor">
    <cofactor evidence="1">
        <name>Mo-bis(molybdopterin guanine dinucleotide)</name>
        <dbReference type="ChEBI" id="CHEBI:60539"/>
    </cofactor>
</comment>
<dbReference type="InterPro" id="IPR006655">
    <property type="entry name" value="Mopterin_OxRdtase_prok_CS"/>
</dbReference>
<dbReference type="Gene3D" id="3.40.228.10">
    <property type="entry name" value="Dimethylsulfoxide Reductase, domain 2"/>
    <property type="match status" value="1"/>
</dbReference>
<dbReference type="InterPro" id="IPR009010">
    <property type="entry name" value="Asp_de-COase-like_dom_sf"/>
</dbReference>
<dbReference type="GO" id="GO:0016020">
    <property type="term" value="C:membrane"/>
    <property type="evidence" value="ECO:0007669"/>
    <property type="project" value="TreeGrafter"/>
</dbReference>
<dbReference type="GO" id="GO:0015942">
    <property type="term" value="P:formate metabolic process"/>
    <property type="evidence" value="ECO:0007669"/>
    <property type="project" value="InterPro"/>
</dbReference>
<keyword evidence="10" id="KW-1185">Reference proteome</keyword>
<proteinExistence type="predicted"/>
<evidence type="ECO:0000256" key="3">
    <source>
        <dbReference type="ARBA" id="ARBA00022505"/>
    </source>
</evidence>
<dbReference type="PROSITE" id="PS51669">
    <property type="entry name" value="4FE4S_MOW_BIS_MGD"/>
    <property type="match status" value="1"/>
</dbReference>
<dbReference type="InterPro" id="IPR006656">
    <property type="entry name" value="Mopterin_OxRdtase"/>
</dbReference>
<dbReference type="EMBL" id="QDDL01000010">
    <property type="protein sequence ID" value="PVZ65495.1"/>
    <property type="molecule type" value="Genomic_DNA"/>
</dbReference>
<sequence length="707" mass="77292">MATKTIPSICPFCGTGCGIGLRTRDGQVVGVEPIKNHPISKGRLCSKGWSTAFGVGPKHRITTPLIREGKSFREASWDEALDLIHEQFSSYLDSHGPQAVGMVSCARATNEDNYAIQKFGRAVLKTNNIDHCARICHSPSVAGLSRTLGEGAMTNSIGDIEKADVVVIFGCDPTESHCIIGSEMIRAKERGAMLVVVDPRQTRLAKLADVHLQLKLGTNVALINGLLNIIFDRGWEDREFLDARCEQEDLLRKQVSQYTPKKVSEITGVPVDQLIQAARIYSKARAAFLAYGMGVTQYATGTNNVMSISNLALVCGQVGKSGAGINPLRGQNNVQGACDMGALPGVYPGYQNANDPAVQKKFSEAWGTSVANKPGMTSLGMLESAMQGQFMGMMVFGEDPVVTDPDQNQVEKALRKLDFLVVVEMVMTETAKFADVILPAASFAEKDGTFSNCERRVQRIRKAVEPMGQCKTDWQMMGLLAEKFGIGGMDWNAAEEVFDELVGLTPIYSEMSYPRLAENHGLQWPCTREKPQGSRVLHRKEFPIGKAQLIPLNWLPPAENPDADFPFYLTTIRLHFHYGCGSMTRKSPILERETPKGVLFMNLQDGANMGLYNHAPVSVSSRRGYLETRVVLIEELPQGLVSMPYHFNDTPSNQLTNDVQDPITKMPELKACAVKVTALPAGVEPRSIQVIKLENLAAEEAASGVVA</sequence>
<dbReference type="PANTHER" id="PTHR43105:SF14">
    <property type="entry name" value="FORMATE DEHYDROGENASE H"/>
    <property type="match status" value="1"/>
</dbReference>
<dbReference type="Gene3D" id="3.40.50.740">
    <property type="match status" value="1"/>
</dbReference>
<dbReference type="GO" id="GO:0003954">
    <property type="term" value="F:NADH dehydrogenase activity"/>
    <property type="evidence" value="ECO:0007669"/>
    <property type="project" value="TreeGrafter"/>
</dbReference>
<dbReference type="PANTHER" id="PTHR43105">
    <property type="entry name" value="RESPIRATORY NITRATE REDUCTASE"/>
    <property type="match status" value="1"/>
</dbReference>
<accession>A0A2V1GSU5</accession>
<evidence type="ECO:0000256" key="2">
    <source>
        <dbReference type="ARBA" id="ARBA00022485"/>
    </source>
</evidence>
<evidence type="ECO:0000256" key="5">
    <source>
        <dbReference type="ARBA" id="ARBA00023002"/>
    </source>
</evidence>
<evidence type="ECO:0000313" key="10">
    <source>
        <dbReference type="Proteomes" id="UP000244906"/>
    </source>
</evidence>
<evidence type="ECO:0000313" key="9">
    <source>
        <dbReference type="EMBL" id="PVZ65495.1"/>
    </source>
</evidence>
<dbReference type="Gene3D" id="2.20.25.90">
    <property type="entry name" value="ADC-like domains"/>
    <property type="match status" value="1"/>
</dbReference>
<keyword evidence="3" id="KW-0500">Molybdenum</keyword>
<evidence type="ECO:0000259" key="8">
    <source>
        <dbReference type="PROSITE" id="PS51669"/>
    </source>
</evidence>
<evidence type="ECO:0000256" key="6">
    <source>
        <dbReference type="ARBA" id="ARBA00023004"/>
    </source>
</evidence>
<protein>
    <submittedName>
        <fullName evidence="9">Formate dehydrogenase subunit alpha</fullName>
    </submittedName>
</protein>